<feature type="signal peptide" evidence="1">
    <location>
        <begin position="1"/>
        <end position="23"/>
    </location>
</feature>
<evidence type="ECO:0000259" key="2">
    <source>
        <dbReference type="Pfam" id="PF09603"/>
    </source>
</evidence>
<accession>A0A7K1U4N3</accession>
<keyword evidence="4" id="KW-1185">Reference proteome</keyword>
<dbReference type="Pfam" id="PF09603">
    <property type="entry name" value="Fib_succ_major"/>
    <property type="match status" value="1"/>
</dbReference>
<dbReference type="InterPro" id="IPR011871">
    <property type="entry name" value="Fib_succ_major"/>
</dbReference>
<feature type="chain" id="PRO_5029764650" description="Fibrobacter succinogenes major paralogous domain-containing protein" evidence="1">
    <location>
        <begin position="24"/>
        <end position="219"/>
    </location>
</feature>
<name>A0A7K1U4N3_9BACT</name>
<dbReference type="Proteomes" id="UP000461730">
    <property type="component" value="Unassembled WGS sequence"/>
</dbReference>
<sequence length="219" mass="24575">MINLMRYTLLLLIVLFSCTDTHTVTDIDGNVYPVVKVGRQVWMAENLKVTRYRNGDAIPHITSGPEWSQARDGALCSYNNDTGYIEDYGMLYNWYAVNDNRNIAPKGWHIPTAAEVAVLVNALKGDTLAGGSMKTTVPGYWLYPGTVTDTASGFSALPGGYRYGLDGTFHTLGSNAYWWHTTGSYELFAWSSRFYSYFANISRDPQYMTYGFAVRCIKD</sequence>
<evidence type="ECO:0000256" key="1">
    <source>
        <dbReference type="SAM" id="SignalP"/>
    </source>
</evidence>
<feature type="domain" description="Fibrobacter succinogenes major paralogous" evidence="2">
    <location>
        <begin position="35"/>
        <end position="218"/>
    </location>
</feature>
<reference evidence="3 4" key="1">
    <citation type="submission" date="2019-12" db="EMBL/GenBank/DDBJ databases">
        <title>Chitinophaga sp. strain ysch24 (GDMCC 1.1355), whole genome shotgun sequence.</title>
        <authorList>
            <person name="Zhang X."/>
        </authorList>
    </citation>
    <scope>NUCLEOTIDE SEQUENCE [LARGE SCALE GENOMIC DNA]</scope>
    <source>
        <strain evidence="4">ysch24</strain>
    </source>
</reference>
<dbReference type="PROSITE" id="PS51257">
    <property type="entry name" value="PROKAR_LIPOPROTEIN"/>
    <property type="match status" value="1"/>
</dbReference>
<dbReference type="NCBIfam" id="TIGR02145">
    <property type="entry name" value="Fib_succ_major"/>
    <property type="match status" value="1"/>
</dbReference>
<gene>
    <name evidence="3" type="ORF">GO493_13695</name>
</gene>
<dbReference type="EMBL" id="WRXN01000005">
    <property type="protein sequence ID" value="MVT09318.1"/>
    <property type="molecule type" value="Genomic_DNA"/>
</dbReference>
<keyword evidence="1" id="KW-0732">Signal</keyword>
<comment type="caution">
    <text evidence="3">The sequence shown here is derived from an EMBL/GenBank/DDBJ whole genome shotgun (WGS) entry which is preliminary data.</text>
</comment>
<evidence type="ECO:0000313" key="3">
    <source>
        <dbReference type="EMBL" id="MVT09318.1"/>
    </source>
</evidence>
<organism evidence="3 4">
    <name type="scientific">Chitinophaga tropicalis</name>
    <dbReference type="NCBI Taxonomy" id="2683588"/>
    <lineage>
        <taxon>Bacteria</taxon>
        <taxon>Pseudomonadati</taxon>
        <taxon>Bacteroidota</taxon>
        <taxon>Chitinophagia</taxon>
        <taxon>Chitinophagales</taxon>
        <taxon>Chitinophagaceae</taxon>
        <taxon>Chitinophaga</taxon>
    </lineage>
</organism>
<evidence type="ECO:0000313" key="4">
    <source>
        <dbReference type="Proteomes" id="UP000461730"/>
    </source>
</evidence>
<protein>
    <recommendedName>
        <fullName evidence="2">Fibrobacter succinogenes major paralogous domain-containing protein</fullName>
    </recommendedName>
</protein>
<dbReference type="AlphaFoldDB" id="A0A7K1U4N3"/>
<proteinExistence type="predicted"/>